<dbReference type="CDD" id="cd15482">
    <property type="entry name" value="Sialidase_non-viral"/>
    <property type="match status" value="1"/>
</dbReference>
<protein>
    <recommendedName>
        <fullName evidence="2">Sialidase domain-containing protein</fullName>
    </recommendedName>
</protein>
<dbReference type="AlphaFoldDB" id="A0A518CSP2"/>
<gene>
    <name evidence="3" type="ORF">Pla110_39930</name>
</gene>
<proteinExistence type="predicted"/>
<dbReference type="Gene3D" id="2.120.10.10">
    <property type="match status" value="1"/>
</dbReference>
<dbReference type="Proteomes" id="UP000317178">
    <property type="component" value="Chromosome"/>
</dbReference>
<dbReference type="OrthoDB" id="41724at2"/>
<evidence type="ECO:0000256" key="1">
    <source>
        <dbReference type="SAM" id="SignalP"/>
    </source>
</evidence>
<evidence type="ECO:0000313" key="4">
    <source>
        <dbReference type="Proteomes" id="UP000317178"/>
    </source>
</evidence>
<evidence type="ECO:0000259" key="2">
    <source>
        <dbReference type="Pfam" id="PF13088"/>
    </source>
</evidence>
<dbReference type="EMBL" id="CP036281">
    <property type="protein sequence ID" value="QDU82238.1"/>
    <property type="molecule type" value="Genomic_DNA"/>
</dbReference>
<dbReference type="InterPro" id="IPR036278">
    <property type="entry name" value="Sialidase_sf"/>
</dbReference>
<keyword evidence="4" id="KW-1185">Reference proteome</keyword>
<dbReference type="PANTHER" id="PTHR43752">
    <property type="entry name" value="BNR/ASP-BOX REPEAT FAMILY PROTEIN"/>
    <property type="match status" value="1"/>
</dbReference>
<dbReference type="PANTHER" id="PTHR43752:SF2">
    <property type="entry name" value="BNR_ASP-BOX REPEAT FAMILY PROTEIN"/>
    <property type="match status" value="1"/>
</dbReference>
<feature type="chain" id="PRO_5021727817" description="Sialidase domain-containing protein" evidence="1">
    <location>
        <begin position="20"/>
        <end position="361"/>
    </location>
</feature>
<dbReference type="RefSeq" id="WP_144998239.1">
    <property type="nucleotide sequence ID" value="NZ_CP036281.1"/>
</dbReference>
<feature type="signal peptide" evidence="1">
    <location>
        <begin position="1"/>
        <end position="19"/>
    </location>
</feature>
<keyword evidence="1" id="KW-0732">Signal</keyword>
<organism evidence="3 4">
    <name type="scientific">Polystyrenella longa</name>
    <dbReference type="NCBI Taxonomy" id="2528007"/>
    <lineage>
        <taxon>Bacteria</taxon>
        <taxon>Pseudomonadati</taxon>
        <taxon>Planctomycetota</taxon>
        <taxon>Planctomycetia</taxon>
        <taxon>Planctomycetales</taxon>
        <taxon>Planctomycetaceae</taxon>
        <taxon>Polystyrenella</taxon>
    </lineage>
</organism>
<dbReference type="KEGG" id="plon:Pla110_39930"/>
<dbReference type="SUPFAM" id="SSF50939">
    <property type="entry name" value="Sialidases"/>
    <property type="match status" value="1"/>
</dbReference>
<dbReference type="Pfam" id="PF13088">
    <property type="entry name" value="BNR_2"/>
    <property type="match status" value="1"/>
</dbReference>
<feature type="domain" description="Sialidase" evidence="2">
    <location>
        <begin position="49"/>
        <end position="332"/>
    </location>
</feature>
<name>A0A518CSP2_9PLAN</name>
<dbReference type="InterPro" id="IPR011040">
    <property type="entry name" value="Sialidase"/>
</dbReference>
<sequence length="361" mass="41123" precursor="true">MRFYLTSILALLMIHSVLADDDIKVEKVIGLEAPAGYKHPATITELRNGDLYIAYYGGDGEYDGDTKVYGLRKKKDSDQWTNLEVIADTPNRSEGNAAVWQAPDGMVWLFYITNYGPTWSSARIKYKVSRDGAYTWSDPYMLKFEQGTMVRTAPIVLNNGDYLLPVYHETGEDRDGTAEDTSSYFMRYNPKTQEWTDSNRIRSKGIGNLQAQPVQIDDDYLITYIRRGGTFDPWKEGVTFRSESRDGGYTWSPAKRTEFKNPNSAVDFIKLKNGHLMLVFNDNNEGHRMPLTIAISTDNDKSYPYRRHIVNIPGDSAAYPTAIQTKDGKIHIVYTSRRRTQINHLVFDESAVLNDTYKVAP</sequence>
<accession>A0A518CSP2</accession>
<evidence type="ECO:0000313" key="3">
    <source>
        <dbReference type="EMBL" id="QDU82238.1"/>
    </source>
</evidence>
<reference evidence="3 4" key="1">
    <citation type="submission" date="2019-02" db="EMBL/GenBank/DDBJ databases">
        <title>Deep-cultivation of Planctomycetes and their phenomic and genomic characterization uncovers novel biology.</title>
        <authorList>
            <person name="Wiegand S."/>
            <person name="Jogler M."/>
            <person name="Boedeker C."/>
            <person name="Pinto D."/>
            <person name="Vollmers J."/>
            <person name="Rivas-Marin E."/>
            <person name="Kohn T."/>
            <person name="Peeters S.H."/>
            <person name="Heuer A."/>
            <person name="Rast P."/>
            <person name="Oberbeckmann S."/>
            <person name="Bunk B."/>
            <person name="Jeske O."/>
            <person name="Meyerdierks A."/>
            <person name="Storesund J.E."/>
            <person name="Kallscheuer N."/>
            <person name="Luecker S."/>
            <person name="Lage O.M."/>
            <person name="Pohl T."/>
            <person name="Merkel B.J."/>
            <person name="Hornburger P."/>
            <person name="Mueller R.-W."/>
            <person name="Bruemmer F."/>
            <person name="Labrenz M."/>
            <person name="Spormann A.M."/>
            <person name="Op den Camp H."/>
            <person name="Overmann J."/>
            <person name="Amann R."/>
            <person name="Jetten M.S.M."/>
            <person name="Mascher T."/>
            <person name="Medema M.H."/>
            <person name="Devos D.P."/>
            <person name="Kaster A.-K."/>
            <person name="Ovreas L."/>
            <person name="Rohde M."/>
            <person name="Galperin M.Y."/>
            <person name="Jogler C."/>
        </authorList>
    </citation>
    <scope>NUCLEOTIDE SEQUENCE [LARGE SCALE GENOMIC DNA]</scope>
    <source>
        <strain evidence="3 4">Pla110</strain>
    </source>
</reference>